<dbReference type="KEGG" id="cvr:CHLNCDRAFT_136553"/>
<evidence type="ECO:0000313" key="3">
    <source>
        <dbReference type="EMBL" id="EFN53824.1"/>
    </source>
</evidence>
<name>E1ZKL1_CHLVA</name>
<feature type="region of interest" description="Disordered" evidence="1">
    <location>
        <begin position="281"/>
        <end position="318"/>
    </location>
</feature>
<feature type="compositionally biased region" description="Basic residues" evidence="1">
    <location>
        <begin position="497"/>
        <end position="506"/>
    </location>
</feature>
<evidence type="ECO:0000256" key="1">
    <source>
        <dbReference type="SAM" id="MobiDB-lite"/>
    </source>
</evidence>
<feature type="domain" description="Myb-like" evidence="2">
    <location>
        <begin position="311"/>
        <end position="362"/>
    </location>
</feature>
<dbReference type="Proteomes" id="UP000008141">
    <property type="component" value="Unassembled WGS sequence"/>
</dbReference>
<keyword evidence="4" id="KW-1185">Reference proteome</keyword>
<protein>
    <submittedName>
        <fullName evidence="3">Expressed protein</fullName>
    </submittedName>
</protein>
<evidence type="ECO:0000259" key="2">
    <source>
        <dbReference type="PROSITE" id="PS50090"/>
    </source>
</evidence>
<dbReference type="InParanoid" id="E1ZKL1"/>
<reference evidence="3 4" key="1">
    <citation type="journal article" date="2010" name="Plant Cell">
        <title>The Chlorella variabilis NC64A genome reveals adaptation to photosymbiosis, coevolution with viruses, and cryptic sex.</title>
        <authorList>
            <person name="Blanc G."/>
            <person name="Duncan G."/>
            <person name="Agarkova I."/>
            <person name="Borodovsky M."/>
            <person name="Gurnon J."/>
            <person name="Kuo A."/>
            <person name="Lindquist E."/>
            <person name="Lucas S."/>
            <person name="Pangilinan J."/>
            <person name="Polle J."/>
            <person name="Salamov A."/>
            <person name="Terry A."/>
            <person name="Yamada T."/>
            <person name="Dunigan D.D."/>
            <person name="Grigoriev I.V."/>
            <person name="Claverie J.M."/>
            <person name="Van Etten J.L."/>
        </authorList>
    </citation>
    <scope>NUCLEOTIDE SEQUENCE [LARGE SCALE GENOMIC DNA]</scope>
    <source>
        <strain evidence="3 4">NC64A</strain>
    </source>
</reference>
<organism evidence="4">
    <name type="scientific">Chlorella variabilis</name>
    <name type="common">Green alga</name>
    <dbReference type="NCBI Taxonomy" id="554065"/>
    <lineage>
        <taxon>Eukaryota</taxon>
        <taxon>Viridiplantae</taxon>
        <taxon>Chlorophyta</taxon>
        <taxon>core chlorophytes</taxon>
        <taxon>Trebouxiophyceae</taxon>
        <taxon>Chlorellales</taxon>
        <taxon>Chlorellaceae</taxon>
        <taxon>Chlorella clade</taxon>
        <taxon>Chlorella</taxon>
    </lineage>
</organism>
<feature type="region of interest" description="Disordered" evidence="1">
    <location>
        <begin position="417"/>
        <end position="506"/>
    </location>
</feature>
<dbReference type="Gene3D" id="1.10.10.60">
    <property type="entry name" value="Homeodomain-like"/>
    <property type="match status" value="1"/>
</dbReference>
<evidence type="ECO:0000313" key="4">
    <source>
        <dbReference type="Proteomes" id="UP000008141"/>
    </source>
</evidence>
<dbReference type="CDD" id="cd11660">
    <property type="entry name" value="SANT_TRF"/>
    <property type="match status" value="1"/>
</dbReference>
<dbReference type="InterPro" id="IPR001005">
    <property type="entry name" value="SANT/Myb"/>
</dbReference>
<proteinExistence type="predicted"/>
<sequence length="506" mass="56271">MEAGGQEDNTLVWALDRLLDLDKEELSMTVLASLLPSVVGSAEDLPDVTRAKLCLRLLDAELAAGRMDEAVLSYLQKLAGCDVAAVANTAVVWPSPELILLVKTELGIQTWRDLKLPVEEAEVVLNRLFAGNNTQESYTRYDQLRAALRSPVLAAALNEQFPFQRSMGSATYFVHKALVAMPRSLLLAIQDDVQVGRYEIGVGAKRGAAALQDLGVGLADLEQQGGQDPLPEMLQHAAAAVAAAGGVPPGRHMRWTESPAVQHPMPEMEPARIQQHVPLAQPTPARQQGRQQGRRAAAVQGHEQEDQEGGKRRRPRLNWTAEEETELIDLVKLFGRGSWIEIRDKGAGVFDPLRTAVDLKDKCVLALYLRWQLMAPALACCLWRNLVKTNKIEPQTLQEVEMREAEICDNLRKQKRVGRPPKFVSPKPKRRRLGVPAVEDVDDDDDDDEEEEEEDPVEDADEGGEEDEAGDKETSAEDEDQQEARSQEEEEEEQKPQPRRSSRLQH</sequence>
<dbReference type="RefSeq" id="XP_005845926.1">
    <property type="nucleotide sequence ID" value="XM_005845864.1"/>
</dbReference>
<feature type="compositionally biased region" description="Acidic residues" evidence="1">
    <location>
        <begin position="439"/>
        <end position="481"/>
    </location>
</feature>
<dbReference type="OrthoDB" id="608866at2759"/>
<dbReference type="InterPro" id="IPR009057">
    <property type="entry name" value="Homeodomain-like_sf"/>
</dbReference>
<dbReference type="GeneID" id="17353182"/>
<dbReference type="SUPFAM" id="SSF46689">
    <property type="entry name" value="Homeodomain-like"/>
    <property type="match status" value="1"/>
</dbReference>
<gene>
    <name evidence="3" type="ORF">CHLNCDRAFT_136553</name>
</gene>
<dbReference type="EMBL" id="GL433850">
    <property type="protein sequence ID" value="EFN53824.1"/>
    <property type="molecule type" value="Genomic_DNA"/>
</dbReference>
<feature type="compositionally biased region" description="Low complexity" evidence="1">
    <location>
        <begin position="285"/>
        <end position="298"/>
    </location>
</feature>
<dbReference type="PROSITE" id="PS50090">
    <property type="entry name" value="MYB_LIKE"/>
    <property type="match status" value="1"/>
</dbReference>
<accession>E1ZKL1</accession>
<dbReference type="AlphaFoldDB" id="E1ZKL1"/>